<dbReference type="EMBL" id="FZMP01000102">
    <property type="protein sequence ID" value="SNQ60577.1"/>
    <property type="molecule type" value="Genomic_DNA"/>
</dbReference>
<evidence type="ECO:0000313" key="2">
    <source>
        <dbReference type="Proteomes" id="UP000218615"/>
    </source>
</evidence>
<organism evidence="1 2">
    <name type="scientific">Candidatus Methanoperedens nitratireducens</name>
    <dbReference type="NCBI Taxonomy" id="1392998"/>
    <lineage>
        <taxon>Archaea</taxon>
        <taxon>Methanobacteriati</taxon>
        <taxon>Methanobacteriota</taxon>
        <taxon>Stenosarchaea group</taxon>
        <taxon>Methanomicrobia</taxon>
        <taxon>Methanosarcinales</taxon>
        <taxon>ANME-2 cluster</taxon>
        <taxon>Candidatus Methanoperedentaceae</taxon>
        <taxon>Candidatus Methanoperedens</taxon>
    </lineage>
</organism>
<name>A0A284VN04_9EURY</name>
<sequence length="198" mass="21565">MKKSAPVVLLLLIVAFSGCTGSKSTGATLPDELQNVQLANPNLNGKIIDVKLVPSDIRAGENVTAELIIANAGAENITKESVELRSKAETLDDTIANLALKFMGDDKKTRTFKIDFDENITPGTVKPISAYFQTKQQMLGRNLAGTYQITITLSVNGQKVDAKIMPETFHSGTRGNSHPHRHLLLRQLPLSHPRLNPL</sequence>
<dbReference type="OrthoDB" id="148308at2157"/>
<dbReference type="AlphaFoldDB" id="A0A284VN04"/>
<accession>A0A284VN04</accession>
<protein>
    <submittedName>
        <fullName evidence="1">Uncharacterized protein</fullName>
    </submittedName>
</protein>
<dbReference type="Proteomes" id="UP000218615">
    <property type="component" value="Unassembled WGS sequence"/>
</dbReference>
<reference evidence="2" key="1">
    <citation type="submission" date="2017-06" db="EMBL/GenBank/DDBJ databases">
        <authorList>
            <person name="Cremers G."/>
        </authorList>
    </citation>
    <scope>NUCLEOTIDE SEQUENCE [LARGE SCALE GENOMIC DNA]</scope>
</reference>
<proteinExistence type="predicted"/>
<evidence type="ECO:0000313" key="1">
    <source>
        <dbReference type="EMBL" id="SNQ60577.1"/>
    </source>
</evidence>
<dbReference type="PROSITE" id="PS51257">
    <property type="entry name" value="PROKAR_LIPOPROTEIN"/>
    <property type="match status" value="1"/>
</dbReference>
<dbReference type="RefSeq" id="WP_096204984.1">
    <property type="nucleotide sequence ID" value="NZ_FZMP01000102.1"/>
</dbReference>
<keyword evidence="2" id="KW-1185">Reference proteome</keyword>
<gene>
    <name evidence="1" type="ORF">MNV_1900004</name>
</gene>